<accession>A0A163ZZU9</accession>
<proteinExistence type="predicted"/>
<protein>
    <recommendedName>
        <fullName evidence="4">TonB C-terminal domain-containing protein</fullName>
    </recommendedName>
</protein>
<keyword evidence="1" id="KW-0732">Signal</keyword>
<evidence type="ECO:0000256" key="1">
    <source>
        <dbReference type="SAM" id="SignalP"/>
    </source>
</evidence>
<evidence type="ECO:0000313" key="2">
    <source>
        <dbReference type="EMBL" id="KZE82757.1"/>
    </source>
</evidence>
<gene>
    <name evidence="2" type="ORF">AV926_06520</name>
</gene>
<evidence type="ECO:0008006" key="4">
    <source>
        <dbReference type="Google" id="ProtNLM"/>
    </source>
</evidence>
<dbReference type="AlphaFoldDB" id="A0A163ZZU9"/>
<dbReference type="RefSeq" id="WP_038987223.1">
    <property type="nucleotide sequence ID" value="NZ_JWJO01000043.1"/>
</dbReference>
<keyword evidence="3" id="KW-1185">Reference proteome</keyword>
<dbReference type="Gene3D" id="3.30.1150.10">
    <property type="match status" value="1"/>
</dbReference>
<name>A0A163ZZU9_9FLAO</name>
<sequence length="157" mass="17602">MNTKFFTLVALLLVASFSYAQDKTVIPKHTPKPATVCARSNIDTLEFTHNKEFRPAQCRIEAHQLSVALTKHFYQAFPERALKDDINVVFELQIEADGTVSSVSILRSQLKSEENDKLRELVSTVTSDNWIPASYKGNKISSSHTLPVILLAKVNDI</sequence>
<dbReference type="SUPFAM" id="SSF74653">
    <property type="entry name" value="TolA/TonB C-terminal domain"/>
    <property type="match status" value="1"/>
</dbReference>
<dbReference type="EMBL" id="LQNU01000043">
    <property type="protein sequence ID" value="KZE82757.1"/>
    <property type="molecule type" value="Genomic_DNA"/>
</dbReference>
<reference evidence="2 3" key="1">
    <citation type="submission" date="2016-01" db="EMBL/GenBank/DDBJ databases">
        <title>Whole genome sequencing of Myroides marinus L41.</title>
        <authorList>
            <person name="Hong K.W."/>
        </authorList>
    </citation>
    <scope>NUCLEOTIDE SEQUENCE [LARGE SCALE GENOMIC DNA]</scope>
    <source>
        <strain evidence="2 3">L41</strain>
    </source>
</reference>
<comment type="caution">
    <text evidence="2">The sequence shown here is derived from an EMBL/GenBank/DDBJ whole genome shotgun (WGS) entry which is preliminary data.</text>
</comment>
<dbReference type="Proteomes" id="UP000076630">
    <property type="component" value="Unassembled WGS sequence"/>
</dbReference>
<organism evidence="2 3">
    <name type="scientific">Myroides marinus</name>
    <dbReference type="NCBI Taxonomy" id="703342"/>
    <lineage>
        <taxon>Bacteria</taxon>
        <taxon>Pseudomonadati</taxon>
        <taxon>Bacteroidota</taxon>
        <taxon>Flavobacteriia</taxon>
        <taxon>Flavobacteriales</taxon>
        <taxon>Flavobacteriaceae</taxon>
        <taxon>Myroides</taxon>
    </lineage>
</organism>
<dbReference type="OrthoDB" id="1447839at2"/>
<feature type="signal peptide" evidence="1">
    <location>
        <begin position="1"/>
        <end position="20"/>
    </location>
</feature>
<evidence type="ECO:0000313" key="3">
    <source>
        <dbReference type="Proteomes" id="UP000076630"/>
    </source>
</evidence>
<feature type="chain" id="PRO_5007848462" description="TonB C-terminal domain-containing protein" evidence="1">
    <location>
        <begin position="21"/>
        <end position="157"/>
    </location>
</feature>